<protein>
    <submittedName>
        <fullName evidence="1">Uncharacterized protein</fullName>
    </submittedName>
</protein>
<organism evidence="1 2">
    <name type="scientific">Rangifer tarandus platyrhynchus</name>
    <name type="common">Svalbard reindeer</name>
    <dbReference type="NCBI Taxonomy" id="3082113"/>
    <lineage>
        <taxon>Eukaryota</taxon>
        <taxon>Metazoa</taxon>
        <taxon>Chordata</taxon>
        <taxon>Craniata</taxon>
        <taxon>Vertebrata</taxon>
        <taxon>Euteleostomi</taxon>
        <taxon>Mammalia</taxon>
        <taxon>Eutheria</taxon>
        <taxon>Laurasiatheria</taxon>
        <taxon>Artiodactyla</taxon>
        <taxon>Ruminantia</taxon>
        <taxon>Pecora</taxon>
        <taxon>Cervidae</taxon>
        <taxon>Odocoileinae</taxon>
        <taxon>Rangifer</taxon>
    </lineage>
</organism>
<accession>A0ACB1MK09</accession>
<gene>
    <name evidence="1" type="ORF">MRATA1EN22A_LOCUS22290</name>
</gene>
<evidence type="ECO:0000313" key="2">
    <source>
        <dbReference type="Proteomes" id="UP001162501"/>
    </source>
</evidence>
<name>A0ACB1MK09_RANTA</name>
<sequence>MLGSRQNSFVDPRKVACSQLGQEQSCQGQCSQSPALTVRAQQERPAAWLGFWFCTQAEDRGRSPEDGTEPPATQRPVCLSRAEGGPSAGAPLFSGIGPRCPKEVRVPSPLQGTAVCYEVIPEIQANPLPHPFHQNCGSEYKENLASALPASGAFTVSQNSVRPGFMAIALERQADTGLELDMNLHLPVLKPTSLSQRITFLPACISGV</sequence>
<evidence type="ECO:0000313" key="1">
    <source>
        <dbReference type="EMBL" id="CAN0500925.1"/>
    </source>
</evidence>
<reference evidence="1" key="1">
    <citation type="submission" date="2025-03" db="EMBL/GenBank/DDBJ databases">
        <authorList>
            <consortium name="ELIXIR-Norway"/>
            <consortium name="Elixir Norway"/>
        </authorList>
    </citation>
    <scope>NUCLEOTIDE SEQUENCE</scope>
</reference>
<dbReference type="Proteomes" id="UP001162501">
    <property type="component" value="Chromosome 34"/>
</dbReference>
<dbReference type="EMBL" id="OZ243562">
    <property type="protein sequence ID" value="CAN0500925.1"/>
    <property type="molecule type" value="Genomic_DNA"/>
</dbReference>
<proteinExistence type="predicted"/>